<accession>A0A0M4RBX8</accession>
<gene>
    <name evidence="1" type="ORF">CPT_Margaery21</name>
</gene>
<reference evidence="1 2" key="1">
    <citation type="submission" date="2015-08" db="EMBL/GenBank/DDBJ databases">
        <title>The Complete Genome of Citrobacter freundii Myophage Margaery.</title>
        <authorList>
            <person name="Yi D."/>
            <person name="Cadungog J.N."/>
            <person name="Cahill J.L."/>
            <person name="Rasche E.S."/>
            <person name="Everett G.F.K."/>
        </authorList>
    </citation>
    <scope>NUCLEOTIDE SEQUENCE [LARGE SCALE GENOMIC DNA]</scope>
</reference>
<dbReference type="Proteomes" id="UP000201970">
    <property type="component" value="Segment"/>
</dbReference>
<dbReference type="EMBL" id="KT381880">
    <property type="protein sequence ID" value="ALF01710.1"/>
    <property type="molecule type" value="Genomic_DNA"/>
</dbReference>
<evidence type="ECO:0000313" key="2">
    <source>
        <dbReference type="Proteomes" id="UP000201970"/>
    </source>
</evidence>
<keyword evidence="2" id="KW-1185">Reference proteome</keyword>
<dbReference type="GeneID" id="26647205"/>
<organism evidence="1 2">
    <name type="scientific">Citrobacter phage Margaery</name>
    <dbReference type="NCBI Taxonomy" id="1701810"/>
    <lineage>
        <taxon>Viruses</taxon>
        <taxon>Duplodnaviria</taxon>
        <taxon>Heunggongvirae</taxon>
        <taxon>Uroviricota</taxon>
        <taxon>Caudoviricetes</taxon>
        <taxon>Pantevenvirales</taxon>
        <taxon>Straboviridae</taxon>
        <taxon>Pseudotevenvirus</taxon>
        <taxon>Pseudotevenvirus margaery</taxon>
    </lineage>
</organism>
<dbReference type="RefSeq" id="YP_009194836.1">
    <property type="nucleotide sequence ID" value="NC_028755.1"/>
</dbReference>
<proteinExistence type="predicted"/>
<dbReference type="KEGG" id="vg:26647205"/>
<evidence type="ECO:0000313" key="1">
    <source>
        <dbReference type="EMBL" id="ALF01710.1"/>
    </source>
</evidence>
<name>A0A0M4RBX8_9CAUD</name>
<sequence>MRVVIGGCGIGRSIVSAMIENIRGIQFSASWEQYQLPIKAEYCDPTPYKMKPYQAPRVNRVLHRQSVNRGK</sequence>
<protein>
    <submittedName>
        <fullName evidence="1">Uncharacterized protein</fullName>
    </submittedName>
</protein>